<organism evidence="4 5">
    <name type="scientific">Octopus sinensis</name>
    <name type="common">East Asian common octopus</name>
    <dbReference type="NCBI Taxonomy" id="2607531"/>
    <lineage>
        <taxon>Eukaryota</taxon>
        <taxon>Metazoa</taxon>
        <taxon>Spiralia</taxon>
        <taxon>Lophotrochozoa</taxon>
        <taxon>Mollusca</taxon>
        <taxon>Cephalopoda</taxon>
        <taxon>Coleoidea</taxon>
        <taxon>Octopodiformes</taxon>
        <taxon>Octopoda</taxon>
        <taxon>Incirrata</taxon>
        <taxon>Octopodidae</taxon>
        <taxon>Octopus</taxon>
    </lineage>
</organism>
<dbReference type="PANTHER" id="PTHR13299:SF0">
    <property type="entry name" value="PEROXISOMAL MEMBRANE PROTEIN PEX16"/>
    <property type="match status" value="1"/>
</dbReference>
<protein>
    <recommendedName>
        <fullName evidence="2 3">Peroxisomal membrane protein PEX16</fullName>
    </recommendedName>
</protein>
<accession>A0A6P7SJM0</accession>
<keyword evidence="4" id="KW-1185">Reference proteome</keyword>
<proteinExistence type="inferred from homology"/>
<evidence type="ECO:0000313" key="5">
    <source>
        <dbReference type="RefSeq" id="XP_029638632.1"/>
    </source>
</evidence>
<dbReference type="InterPro" id="IPR013919">
    <property type="entry name" value="Pex16"/>
</dbReference>
<name>A0A6P7SJM0_9MOLL</name>
<evidence type="ECO:0000256" key="1">
    <source>
        <dbReference type="ARBA" id="ARBA00009505"/>
    </source>
</evidence>
<dbReference type="GO" id="GO:0005778">
    <property type="term" value="C:peroxisomal membrane"/>
    <property type="evidence" value="ECO:0007669"/>
    <property type="project" value="UniProtKB-SubCell"/>
</dbReference>
<dbReference type="PANTHER" id="PTHR13299">
    <property type="entry name" value="PEROXISOMAL MEMBRANE PROTEIN PEX16"/>
    <property type="match status" value="1"/>
</dbReference>
<dbReference type="RefSeq" id="XP_029638632.1">
    <property type="nucleotide sequence ID" value="XM_029782772.2"/>
</dbReference>
<dbReference type="AlphaFoldDB" id="A0A6P7SJM0"/>
<dbReference type="KEGG" id="osn:115213841"/>
<gene>
    <name evidence="5" type="primary">LOC115213841</name>
</gene>
<evidence type="ECO:0000256" key="2">
    <source>
        <dbReference type="ARBA" id="ARBA00018577"/>
    </source>
</evidence>
<sequence>MAEYFQTVYTKYCKSVSCNPEVIRQIESVFRISSYLIAGRYNDSQVLSELVYSASRLMVMLNDIILQQAVKIVPKVPLSQDRIMRLLTVLEYTEVFVELAVKKLWGEVGRWIVITVIQLAKAVLRCLLLIWYQAGIQATPPISPIDRDILMMSSKKLDLVVENLMTEKTKSKDTFVLKRSGKAMRTLKAAPNENCRTWVLPEAEDIEKKLFLYKPSKLTQPQMLAEFIHISRPLVHILLLSWNGKKSWKPWMSSCLMDIASLYVMGDLKDLNPNERTELKRRTFTLFYYLLRSPFYDRFSEAKIRILLKVFGDSIPGLNHFTNPLISYIPYWQKVYFYLWSS</sequence>
<keyword evidence="3" id="KW-0576">Peroxisome</keyword>
<evidence type="ECO:0000313" key="4">
    <source>
        <dbReference type="Proteomes" id="UP000515154"/>
    </source>
</evidence>
<comment type="subcellular location">
    <subcellularLocation>
        <location evidence="3">Peroxisome membrane</location>
    </subcellularLocation>
</comment>
<reference evidence="5" key="1">
    <citation type="submission" date="2025-08" db="UniProtKB">
        <authorList>
            <consortium name="RefSeq"/>
        </authorList>
    </citation>
    <scope>IDENTIFICATION</scope>
</reference>
<comment type="similarity">
    <text evidence="1 3">Belongs to the peroxin-16 family.</text>
</comment>
<dbReference type="Pfam" id="PF08610">
    <property type="entry name" value="Pex16"/>
    <property type="match status" value="1"/>
</dbReference>
<evidence type="ECO:0000256" key="3">
    <source>
        <dbReference type="RuleBase" id="RU365003"/>
    </source>
</evidence>
<keyword evidence="3" id="KW-0962">Peroxisome biogenesis</keyword>
<dbReference type="GO" id="GO:0007031">
    <property type="term" value="P:peroxisome organization"/>
    <property type="evidence" value="ECO:0007669"/>
    <property type="project" value="UniProtKB-KW"/>
</dbReference>
<dbReference type="Proteomes" id="UP000515154">
    <property type="component" value="Linkage group LG7"/>
</dbReference>